<sequence>MKKLIHPGLAQEALCRWMLEEHGVTVTQGTISDVLKRSADLIGPPKSDTALHSKRHRAVSYPLKQAASFMKTLYPTVKDEDAPAFSITWLQKSKNLHGICLHLRFGESGSIDIEALEERLPEIRAQLDQYNVVDTFNVEETGLFYRLQTDS</sequence>
<name>A0AAV1T6R5_9STRA</name>
<evidence type="ECO:0000313" key="2">
    <source>
        <dbReference type="Proteomes" id="UP001162060"/>
    </source>
</evidence>
<organism evidence="1 2">
    <name type="scientific">Peronospora matthiolae</name>
    <dbReference type="NCBI Taxonomy" id="2874970"/>
    <lineage>
        <taxon>Eukaryota</taxon>
        <taxon>Sar</taxon>
        <taxon>Stramenopiles</taxon>
        <taxon>Oomycota</taxon>
        <taxon>Peronosporomycetes</taxon>
        <taxon>Peronosporales</taxon>
        <taxon>Peronosporaceae</taxon>
        <taxon>Peronospora</taxon>
    </lineage>
</organism>
<dbReference type="EMBL" id="CAKLBY020000031">
    <property type="protein sequence ID" value="CAK7906465.1"/>
    <property type="molecule type" value="Genomic_DNA"/>
</dbReference>
<reference evidence="1" key="1">
    <citation type="submission" date="2024-01" db="EMBL/GenBank/DDBJ databases">
        <authorList>
            <person name="Webb A."/>
        </authorList>
    </citation>
    <scope>NUCLEOTIDE SEQUENCE</scope>
    <source>
        <strain evidence="1">Pm1</strain>
    </source>
</reference>
<gene>
    <name evidence="1" type="ORF">PM001_LOCUS3336</name>
</gene>
<protein>
    <recommendedName>
        <fullName evidence="3">Transposase</fullName>
    </recommendedName>
</protein>
<dbReference type="Proteomes" id="UP001162060">
    <property type="component" value="Unassembled WGS sequence"/>
</dbReference>
<accession>A0AAV1T6R5</accession>
<dbReference type="AlphaFoldDB" id="A0AAV1T6R5"/>
<proteinExistence type="predicted"/>
<evidence type="ECO:0008006" key="3">
    <source>
        <dbReference type="Google" id="ProtNLM"/>
    </source>
</evidence>
<evidence type="ECO:0000313" key="1">
    <source>
        <dbReference type="EMBL" id="CAK7906465.1"/>
    </source>
</evidence>
<comment type="caution">
    <text evidence="1">The sequence shown here is derived from an EMBL/GenBank/DDBJ whole genome shotgun (WGS) entry which is preliminary data.</text>
</comment>